<dbReference type="EMBL" id="JAJJMB010016078">
    <property type="protein sequence ID" value="KAI3849866.1"/>
    <property type="molecule type" value="Genomic_DNA"/>
</dbReference>
<feature type="compositionally biased region" description="Basic and acidic residues" evidence="1">
    <location>
        <begin position="72"/>
        <end position="83"/>
    </location>
</feature>
<sequence length="144" mass="16630">MTEQQKQAFDERQRIAYQNQKTGINEAGASSSVQASNSAGSYKAVSRLIPRRSPRFIGRGNTAESLDQGPHISEEQLANDRERRRVRQRTRQKNMMEKRRSSNLFEHVMHEHVQAEITRLLCCVSRVAMNTSEEYMEYGPSTQR</sequence>
<accession>A0AAD4S0D4</accession>
<protein>
    <submittedName>
        <fullName evidence="2">Uncharacterized protein</fullName>
    </submittedName>
</protein>
<dbReference type="AlphaFoldDB" id="A0AAD4S0D4"/>
<feature type="compositionally biased region" description="Low complexity" evidence="1">
    <location>
        <begin position="27"/>
        <end position="41"/>
    </location>
</feature>
<name>A0AAD4S0D4_9MAGN</name>
<comment type="caution">
    <text evidence="2">The sequence shown here is derived from an EMBL/GenBank/DDBJ whole genome shotgun (WGS) entry which is preliminary data.</text>
</comment>
<organism evidence="2 3">
    <name type="scientific">Papaver atlanticum</name>
    <dbReference type="NCBI Taxonomy" id="357466"/>
    <lineage>
        <taxon>Eukaryota</taxon>
        <taxon>Viridiplantae</taxon>
        <taxon>Streptophyta</taxon>
        <taxon>Embryophyta</taxon>
        <taxon>Tracheophyta</taxon>
        <taxon>Spermatophyta</taxon>
        <taxon>Magnoliopsida</taxon>
        <taxon>Ranunculales</taxon>
        <taxon>Papaveraceae</taxon>
        <taxon>Papaveroideae</taxon>
        <taxon>Papaver</taxon>
    </lineage>
</organism>
<dbReference type="Proteomes" id="UP001202328">
    <property type="component" value="Unassembled WGS sequence"/>
</dbReference>
<reference evidence="2" key="1">
    <citation type="submission" date="2022-04" db="EMBL/GenBank/DDBJ databases">
        <title>A functionally conserved STORR gene fusion in Papaver species that diverged 16.8 million years ago.</title>
        <authorList>
            <person name="Catania T."/>
        </authorList>
    </citation>
    <scope>NUCLEOTIDE SEQUENCE</scope>
    <source>
        <strain evidence="2">S-188037</strain>
    </source>
</reference>
<proteinExistence type="predicted"/>
<evidence type="ECO:0000256" key="1">
    <source>
        <dbReference type="SAM" id="MobiDB-lite"/>
    </source>
</evidence>
<keyword evidence="3" id="KW-1185">Reference proteome</keyword>
<feature type="region of interest" description="Disordered" evidence="1">
    <location>
        <begin position="18"/>
        <end position="100"/>
    </location>
</feature>
<evidence type="ECO:0000313" key="2">
    <source>
        <dbReference type="EMBL" id="KAI3849866.1"/>
    </source>
</evidence>
<evidence type="ECO:0000313" key="3">
    <source>
        <dbReference type="Proteomes" id="UP001202328"/>
    </source>
</evidence>
<gene>
    <name evidence="2" type="ORF">MKW98_026780</name>
</gene>